<comment type="subcellular location">
    <subcellularLocation>
        <location evidence="1">Membrane</location>
        <topology evidence="1">Multi-pass membrane protein</topology>
    </subcellularLocation>
</comment>
<dbReference type="Pfam" id="PF00003">
    <property type="entry name" value="7tm_3"/>
    <property type="match status" value="1"/>
</dbReference>
<dbReference type="InterPro" id="IPR050726">
    <property type="entry name" value="mGluR"/>
</dbReference>
<dbReference type="GeneID" id="111108727"/>
<evidence type="ECO:0000256" key="6">
    <source>
        <dbReference type="ARBA" id="ARBA00023180"/>
    </source>
</evidence>
<organism evidence="10 11">
    <name type="scientific">Crassostrea virginica</name>
    <name type="common">Eastern oyster</name>
    <dbReference type="NCBI Taxonomy" id="6565"/>
    <lineage>
        <taxon>Eukaryota</taxon>
        <taxon>Metazoa</taxon>
        <taxon>Spiralia</taxon>
        <taxon>Lophotrochozoa</taxon>
        <taxon>Mollusca</taxon>
        <taxon>Bivalvia</taxon>
        <taxon>Autobranchia</taxon>
        <taxon>Pteriomorphia</taxon>
        <taxon>Ostreida</taxon>
        <taxon>Ostreoidea</taxon>
        <taxon>Ostreidae</taxon>
        <taxon>Crassostrea</taxon>
    </lineage>
</organism>
<evidence type="ECO:0000256" key="4">
    <source>
        <dbReference type="ARBA" id="ARBA00023136"/>
    </source>
</evidence>
<gene>
    <name evidence="11" type="primary">LOC111108727</name>
</gene>
<dbReference type="InterPro" id="IPR000337">
    <property type="entry name" value="GPCR_3"/>
</dbReference>
<evidence type="ECO:0000256" key="3">
    <source>
        <dbReference type="ARBA" id="ARBA00022989"/>
    </source>
</evidence>
<dbReference type="GO" id="GO:0016020">
    <property type="term" value="C:membrane"/>
    <property type="evidence" value="ECO:0007669"/>
    <property type="project" value="UniProtKB-SubCell"/>
</dbReference>
<keyword evidence="5" id="KW-0675">Receptor</keyword>
<evidence type="ECO:0000313" key="11">
    <source>
        <dbReference type="RefSeq" id="XP_022300484.1"/>
    </source>
</evidence>
<feature type="transmembrane region" description="Helical" evidence="7">
    <location>
        <begin position="1495"/>
        <end position="1515"/>
    </location>
</feature>
<evidence type="ECO:0000256" key="1">
    <source>
        <dbReference type="ARBA" id="ARBA00004141"/>
    </source>
</evidence>
<feature type="transmembrane region" description="Helical" evidence="7">
    <location>
        <begin position="1456"/>
        <end position="1474"/>
    </location>
</feature>
<feature type="transmembrane region" description="Helical" evidence="7">
    <location>
        <begin position="1544"/>
        <end position="1565"/>
    </location>
</feature>
<feature type="signal peptide" evidence="8">
    <location>
        <begin position="1"/>
        <end position="25"/>
    </location>
</feature>
<feature type="transmembrane region" description="Helical" evidence="7">
    <location>
        <begin position="1386"/>
        <end position="1410"/>
    </location>
</feature>
<feature type="transmembrane region" description="Helical" evidence="7">
    <location>
        <begin position="1577"/>
        <end position="1599"/>
    </location>
</feature>
<protein>
    <submittedName>
        <fullName evidence="11">Uncharacterized protein LOC111108727</fullName>
    </submittedName>
</protein>
<dbReference type="Pfam" id="PF01094">
    <property type="entry name" value="ANF_receptor"/>
    <property type="match status" value="2"/>
</dbReference>
<evidence type="ECO:0000256" key="8">
    <source>
        <dbReference type="SAM" id="SignalP"/>
    </source>
</evidence>
<feature type="domain" description="G-protein coupled receptors family 3 profile" evidence="9">
    <location>
        <begin position="1387"/>
        <end position="1631"/>
    </location>
</feature>
<sequence length="1690" mass="189043">MLLPRLGMCFGVLLMLLLSGKYTEAEVMTPLYRAEGDSMVLVLMDIHTFTAENNNSNNNNNNNNDNNDNNDDNYNDMCWGFSPRAAELAFTLEWIHQDMVSKGQTPVPGLVIYDVCGDIRRTLLVLGRYFSSENRSISSVISYGNLTLQSRISQYLQPFGVLHIHINQSSYISTQQHSVIDIGTVSPWKIRDILTIVRELGWNNIALVSSRHPSAISSRDLFLKMSAAHSLCVTSVVTYDKDTEFDNLPSHVILFVSADDSYDDIITMTALANRFVLVTSAHWEDITLNFTDKFLYLEHLNTSTDLVNFVKERLSDSSNNSSFLDSYRKWNRCIQGASGVTCKGQSISPFLPSRFVGRDIEAALSALRNSQNLLEHFKSNNCTSMELSKCSSANQFRAVHAGFSQDGTAFSEMYQLLEDVGGEMTSYVSRGYITIAEVRNNDIRIGSTVTWSRLKSPVIYSCLNTQCSNCKTPDKPLTKPENVLQDGEVLLRVKLPLTGKSPLGKLCGEWDATGVILAETFKYALSNFARQFPDVLQNIKLGGVVLDTCQGDPVKKEHVFADLEVIEDSMLLTGGSFPSVPTFTVSSLGVSFGDPDSAQFVHAAVELLKSLKWTYVHVVYSPGENLLTEFENYLKMTDHEICVSKKIAVGENMTDMALKLQNSLKKSNGGAFVLFTNARDTLVLQNVLISINGAFSGANFITFPWNNGILVHPGTILISLSSTDVSDVTSALQNMKPDPSSELTLLKLFHEDHYKCSFDIHPEMIFLDRCTYAPTFLNETLPESLISGVRNAVKIVGSLLNKYYKDVCSSQSGKCSNMTNQVNFSKYLTSMKKGGSYQELITGKDIYIYQGKNISGTAVKVGSINEAGFVSVRANDIKTYSSEFVSYTAVHHCPDWCPECHGCSTASTTITAEHVYQSGDIVLAGMFPVHRSASSFCDVLATRDRPDSMIDAFLFALDSAKDRYPYLLPGVHLGSLVLDTCSDANMAVQTLMNFETCQANYKDKGMVAGPELVTMYVAADSENISHRIQNTVQKYNKSSFTINSEVSSATDDVFSRFYSSYSKAGLRTIFEILRTARWSYVNIVRSDSLSFDSVVDEFVSECKSFNVCVDSISSIKRYSGERIPTLTVTIIFAKIEEIEEFFKSLISTPLDHTFIIGEIGPSWMDVSGIVLPNNVRILAIERMGKLNSDLITEFSKGAQRYSRVNPWKKEFESALSGCVSPSCHSDADLQLASKIVFGVDFVLHAFHERLEKSCPTYYGICQQLVKEDLQLKPKHFQNISFTYLDGIHIDFPLINMESWPFVVKNFKGRLLVDVGNYSDETLNLDPRNIFDTNGHQYREMDSRCFSNCRCIGLDGENNATGEESEDPFATMELTFYKSSAELNRELWTIIVLIISIGGAFVALCFVIFVLHKVCGGLLAKRYVGLGILLLVSIIFLFLSVLPFVFTPSNVVCSTRFFIPGFAYSLAYATLMVKIMSLRSYKLIGLGGELSNINQFLTVLFITGVQIAVGVHFWYIEDNKLGFLRTKSNGTHQLEYACVFDRVEFVKYLVFVMFLILLCAIYSIFVRKETKNMGEAKFIMVYSWLCIPIWVAWVVCLIVLPRFWAEVIVCVGILTCATLMTLIVFLPKLHRISRLKYDVKRSGMENGGYKVDNDFMFERPYTLPTPSRSSNKYSVKSNPKFISSFDTSLSY</sequence>
<feature type="transmembrane region" description="Helical" evidence="7">
    <location>
        <begin position="1605"/>
        <end position="1625"/>
    </location>
</feature>
<keyword evidence="6" id="KW-0325">Glycoprotein</keyword>
<dbReference type="PANTHER" id="PTHR24060">
    <property type="entry name" value="METABOTROPIC GLUTAMATE RECEPTOR"/>
    <property type="match status" value="1"/>
</dbReference>
<keyword evidence="3 7" id="KW-1133">Transmembrane helix</keyword>
<dbReference type="InterPro" id="IPR017978">
    <property type="entry name" value="GPCR_3_C"/>
</dbReference>
<dbReference type="RefSeq" id="XP_022300484.1">
    <property type="nucleotide sequence ID" value="XM_022444776.1"/>
</dbReference>
<dbReference type="SUPFAM" id="SSF53822">
    <property type="entry name" value="Periplasmic binding protein-like I"/>
    <property type="match status" value="3"/>
</dbReference>
<dbReference type="InterPro" id="IPR028082">
    <property type="entry name" value="Peripla_BP_I"/>
</dbReference>
<reference evidence="11" key="1">
    <citation type="submission" date="2025-08" db="UniProtKB">
        <authorList>
            <consortium name="RefSeq"/>
        </authorList>
    </citation>
    <scope>IDENTIFICATION</scope>
    <source>
        <tissue evidence="11">Whole sample</tissue>
    </source>
</reference>
<dbReference type="GO" id="GO:0004930">
    <property type="term" value="F:G protein-coupled receptor activity"/>
    <property type="evidence" value="ECO:0007669"/>
    <property type="project" value="InterPro"/>
</dbReference>
<keyword evidence="8" id="KW-0732">Signal</keyword>
<feature type="transmembrane region" description="Helical" evidence="7">
    <location>
        <begin position="1422"/>
        <end position="1444"/>
    </location>
</feature>
<evidence type="ECO:0000313" key="10">
    <source>
        <dbReference type="Proteomes" id="UP000694844"/>
    </source>
</evidence>
<evidence type="ECO:0000256" key="5">
    <source>
        <dbReference type="ARBA" id="ARBA00023170"/>
    </source>
</evidence>
<dbReference type="InterPro" id="IPR001828">
    <property type="entry name" value="ANF_lig-bd_rcpt"/>
</dbReference>
<keyword evidence="2 7" id="KW-0812">Transmembrane</keyword>
<dbReference type="KEGG" id="cvn:111108727"/>
<evidence type="ECO:0000256" key="2">
    <source>
        <dbReference type="ARBA" id="ARBA00022692"/>
    </source>
</evidence>
<accession>A0A8B8BCI6</accession>
<dbReference type="Gene3D" id="3.40.50.2300">
    <property type="match status" value="4"/>
</dbReference>
<dbReference type="PROSITE" id="PS50259">
    <property type="entry name" value="G_PROTEIN_RECEP_F3_4"/>
    <property type="match status" value="1"/>
</dbReference>
<evidence type="ECO:0000256" key="7">
    <source>
        <dbReference type="SAM" id="Phobius"/>
    </source>
</evidence>
<keyword evidence="10" id="KW-1185">Reference proteome</keyword>
<keyword evidence="4 7" id="KW-0472">Membrane</keyword>
<dbReference type="PRINTS" id="PR00248">
    <property type="entry name" value="GPCRMGR"/>
</dbReference>
<feature type="chain" id="PRO_5034718520" evidence="8">
    <location>
        <begin position="26"/>
        <end position="1690"/>
    </location>
</feature>
<evidence type="ECO:0000259" key="9">
    <source>
        <dbReference type="PROSITE" id="PS50259"/>
    </source>
</evidence>
<proteinExistence type="predicted"/>
<dbReference type="OrthoDB" id="9880600at2759"/>
<name>A0A8B8BCI6_CRAVI</name>
<dbReference type="CDD" id="cd13953">
    <property type="entry name" value="7tm_classC_mGluR-like"/>
    <property type="match status" value="1"/>
</dbReference>
<dbReference type="Proteomes" id="UP000694844">
    <property type="component" value="Chromosome 8"/>
</dbReference>